<comment type="catalytic activity">
    <reaction evidence="30">
        <text>N(6)-acetyl-L-lysyl-[alpha-tubulin] + H2O = L-lysyl-[alpha-tubulin] + acetate</text>
        <dbReference type="Rhea" id="RHEA:21548"/>
        <dbReference type="Rhea" id="RHEA-COMP:11278"/>
        <dbReference type="Rhea" id="RHEA-COMP:11279"/>
        <dbReference type="ChEBI" id="CHEBI:15377"/>
        <dbReference type="ChEBI" id="CHEBI:29969"/>
        <dbReference type="ChEBI" id="CHEBI:30089"/>
        <dbReference type="ChEBI" id="CHEBI:61930"/>
    </reaction>
    <physiologicalReaction direction="left-to-right" evidence="30">
        <dbReference type="Rhea" id="RHEA:21549"/>
    </physiologicalReaction>
</comment>
<feature type="region of interest" description="Disordered" evidence="34">
    <location>
        <begin position="24"/>
        <end position="108"/>
    </location>
</feature>
<dbReference type="FunFam" id="3.40.800.20:FF:000005">
    <property type="entry name" value="histone deacetylase 6"/>
    <property type="match status" value="1"/>
</dbReference>
<keyword evidence="28" id="KW-0966">Cell projection</keyword>
<evidence type="ECO:0000256" key="17">
    <source>
        <dbReference type="ARBA" id="ARBA00022771"/>
    </source>
</evidence>
<evidence type="ECO:0000256" key="12">
    <source>
        <dbReference type="ARBA" id="ARBA00022491"/>
    </source>
</evidence>
<feature type="compositionally biased region" description="Low complexity" evidence="34">
    <location>
        <begin position="41"/>
        <end position="56"/>
    </location>
</feature>
<keyword evidence="22" id="KW-0156">Chromatin regulator</keyword>
<evidence type="ECO:0000256" key="19">
    <source>
        <dbReference type="ARBA" id="ARBA00022801"/>
    </source>
</evidence>
<evidence type="ECO:0000256" key="4">
    <source>
        <dbReference type="ARBA" id="ARBA00004279"/>
    </source>
</evidence>
<dbReference type="InterPro" id="IPR001607">
    <property type="entry name" value="Znf_UBP"/>
</dbReference>
<evidence type="ECO:0000256" key="15">
    <source>
        <dbReference type="ARBA" id="ARBA00022723"/>
    </source>
</evidence>
<comment type="catalytic activity">
    <reaction evidence="29">
        <text>N(6)-acetyl-L-lysyl-[protein] + H2O = L-lysyl-[protein] + acetate</text>
        <dbReference type="Rhea" id="RHEA:58108"/>
        <dbReference type="Rhea" id="RHEA-COMP:9752"/>
        <dbReference type="Rhea" id="RHEA-COMP:10731"/>
        <dbReference type="ChEBI" id="CHEBI:15377"/>
        <dbReference type="ChEBI" id="CHEBI:29969"/>
        <dbReference type="ChEBI" id="CHEBI:30089"/>
        <dbReference type="ChEBI" id="CHEBI:61930"/>
    </reaction>
    <physiologicalReaction direction="left-to-right" evidence="29">
        <dbReference type="Rhea" id="RHEA:58109"/>
    </physiologicalReaction>
</comment>
<evidence type="ECO:0000256" key="34">
    <source>
        <dbReference type="SAM" id="MobiDB-lite"/>
    </source>
</evidence>
<keyword evidence="13" id="KW-0597">Phosphoprotein</keyword>
<evidence type="ECO:0000256" key="16">
    <source>
        <dbReference type="ARBA" id="ARBA00022737"/>
    </source>
</evidence>
<evidence type="ECO:0000256" key="27">
    <source>
        <dbReference type="ARBA" id="ARBA00023242"/>
    </source>
</evidence>
<dbReference type="Gene3D" id="3.30.40.10">
    <property type="entry name" value="Zinc/RING finger domain, C3HC4 (zinc finger)"/>
    <property type="match status" value="1"/>
</dbReference>
<dbReference type="GO" id="GO:0030425">
    <property type="term" value="C:dendrite"/>
    <property type="evidence" value="ECO:0007669"/>
    <property type="project" value="UniProtKB-SubCell"/>
</dbReference>
<dbReference type="GO" id="GO:0008270">
    <property type="term" value="F:zinc ion binding"/>
    <property type="evidence" value="ECO:0007669"/>
    <property type="project" value="UniProtKB-KW"/>
</dbReference>
<comment type="subcellular location">
    <subcellularLocation>
        <location evidence="7">Cell projection</location>
        <location evidence="7">Axon</location>
    </subcellularLocation>
    <subcellularLocation>
        <location evidence="4">Cell projection</location>
        <location evidence="4">Dendrite</location>
    </subcellularLocation>
    <subcellularLocation>
        <location evidence="2">Cytoplasm</location>
        <location evidence="2">Cytoskeleton</location>
        <location evidence="2">Cilium basal body</location>
    </subcellularLocation>
    <subcellularLocation>
        <location evidence="5">Cytoplasm</location>
        <location evidence="5">Cytoskeleton</location>
        <location evidence="5">Microtubule organizing center</location>
        <location evidence="5">Centrosome</location>
    </subcellularLocation>
    <subcellularLocation>
        <location evidence="3">Nucleus</location>
    </subcellularLocation>
    <subcellularLocation>
        <location evidence="6">Perikaryon</location>
    </subcellularLocation>
</comment>
<evidence type="ECO:0000256" key="26">
    <source>
        <dbReference type="ARBA" id="ARBA00023212"/>
    </source>
</evidence>
<keyword evidence="26" id="KW-0206">Cytoskeleton</keyword>
<proteinExistence type="inferred from homology"/>
<dbReference type="GO" id="GO:0051129">
    <property type="term" value="P:negative regulation of cellular component organization"/>
    <property type="evidence" value="ECO:0007669"/>
    <property type="project" value="UniProtKB-ARBA"/>
</dbReference>
<keyword evidence="10" id="KW-0488">Methylation</keyword>
<feature type="region of interest" description="Disordered" evidence="34">
    <location>
        <begin position="934"/>
        <end position="969"/>
    </location>
</feature>
<dbReference type="FunFam" id="3.30.40.10:FF:000342">
    <property type="entry name" value="Histone deacetylase 6"/>
    <property type="match status" value="1"/>
</dbReference>
<dbReference type="GO" id="GO:0032886">
    <property type="term" value="P:regulation of microtubule-based process"/>
    <property type="evidence" value="ECO:0007669"/>
    <property type="project" value="UniProtKB-ARBA"/>
</dbReference>
<dbReference type="SUPFAM" id="SSF52768">
    <property type="entry name" value="Arginase/deacetylase"/>
    <property type="match status" value="2"/>
</dbReference>
<comment type="cofactor">
    <cofactor evidence="1">
        <name>Zn(2+)</name>
        <dbReference type="ChEBI" id="CHEBI:29105"/>
    </cofactor>
</comment>
<dbReference type="Pfam" id="PF02148">
    <property type="entry name" value="zf-UBP"/>
    <property type="match status" value="1"/>
</dbReference>
<keyword evidence="25" id="KW-0009">Actin-binding</keyword>
<dbReference type="InterPro" id="IPR037138">
    <property type="entry name" value="His_deacetylse_dom_sf"/>
</dbReference>
<organism evidence="36 37">
    <name type="scientific">Bugula neritina</name>
    <name type="common">Brown bryozoan</name>
    <name type="synonym">Sertularia neritina</name>
    <dbReference type="NCBI Taxonomy" id="10212"/>
    <lineage>
        <taxon>Eukaryota</taxon>
        <taxon>Metazoa</taxon>
        <taxon>Spiralia</taxon>
        <taxon>Lophotrochozoa</taxon>
        <taxon>Bryozoa</taxon>
        <taxon>Gymnolaemata</taxon>
        <taxon>Cheilostomatida</taxon>
        <taxon>Flustrina</taxon>
        <taxon>Buguloidea</taxon>
        <taxon>Bugulidae</taxon>
        <taxon>Bugula</taxon>
    </lineage>
</organism>
<evidence type="ECO:0000256" key="3">
    <source>
        <dbReference type="ARBA" id="ARBA00004123"/>
    </source>
</evidence>
<dbReference type="InterPro" id="IPR023696">
    <property type="entry name" value="Ureohydrolase_dom_sf"/>
</dbReference>
<comment type="similarity">
    <text evidence="9">Belongs to the histone deacetylase family. HD type 2 subfamily.</text>
</comment>
<dbReference type="InterPro" id="IPR023801">
    <property type="entry name" value="His_deacetylse_dom"/>
</dbReference>
<comment type="caution">
    <text evidence="36">The sequence shown here is derived from an EMBL/GenBank/DDBJ whole genome shotgun (WGS) entry which is preliminary data.</text>
</comment>
<evidence type="ECO:0000256" key="6">
    <source>
        <dbReference type="ARBA" id="ARBA00004484"/>
    </source>
</evidence>
<feature type="compositionally biased region" description="Low complexity" evidence="34">
    <location>
        <begin position="76"/>
        <end position="89"/>
    </location>
</feature>
<dbReference type="GO" id="GO:0040029">
    <property type="term" value="P:epigenetic regulation of gene expression"/>
    <property type="evidence" value="ECO:0007669"/>
    <property type="project" value="TreeGrafter"/>
</dbReference>
<gene>
    <name evidence="36" type="ORF">EB796_011803</name>
</gene>
<evidence type="ECO:0000256" key="7">
    <source>
        <dbReference type="ARBA" id="ARBA00004489"/>
    </source>
</evidence>
<evidence type="ECO:0000256" key="33">
    <source>
        <dbReference type="PROSITE-ProRule" id="PRU00502"/>
    </source>
</evidence>
<evidence type="ECO:0000256" key="30">
    <source>
        <dbReference type="ARBA" id="ARBA00050910"/>
    </source>
</evidence>
<keyword evidence="12" id="KW-0678">Repressor</keyword>
<evidence type="ECO:0000256" key="24">
    <source>
        <dbReference type="ARBA" id="ARBA00023163"/>
    </source>
</evidence>
<dbReference type="GO" id="GO:0005813">
    <property type="term" value="C:centrosome"/>
    <property type="evidence" value="ECO:0007669"/>
    <property type="project" value="UniProtKB-SubCell"/>
</dbReference>
<evidence type="ECO:0000256" key="18">
    <source>
        <dbReference type="ARBA" id="ARBA00022786"/>
    </source>
</evidence>
<keyword evidence="11" id="KW-0963">Cytoplasm</keyword>
<dbReference type="GO" id="GO:0043204">
    <property type="term" value="C:perikaryon"/>
    <property type="evidence" value="ECO:0007669"/>
    <property type="project" value="UniProtKB-SubCell"/>
</dbReference>
<keyword evidence="17 33" id="KW-0863">Zinc-finger</keyword>
<evidence type="ECO:0000256" key="21">
    <source>
        <dbReference type="ARBA" id="ARBA00022843"/>
    </source>
</evidence>
<evidence type="ECO:0000313" key="37">
    <source>
        <dbReference type="Proteomes" id="UP000593567"/>
    </source>
</evidence>
<keyword evidence="37" id="KW-1185">Reference proteome</keyword>
<evidence type="ECO:0000256" key="29">
    <source>
        <dbReference type="ARBA" id="ARBA00049136"/>
    </source>
</evidence>
<dbReference type="GO" id="GO:0030424">
    <property type="term" value="C:axon"/>
    <property type="evidence" value="ECO:0007669"/>
    <property type="project" value="UniProtKB-SubCell"/>
</dbReference>
<feature type="compositionally biased region" description="Low complexity" evidence="34">
    <location>
        <begin position="945"/>
        <end position="962"/>
    </location>
</feature>
<dbReference type="Gene3D" id="3.40.800.20">
    <property type="entry name" value="Histone deacetylase domain"/>
    <property type="match status" value="2"/>
</dbReference>
<feature type="domain" description="UBP-type" evidence="35">
    <location>
        <begin position="996"/>
        <end position="1093"/>
    </location>
</feature>
<dbReference type="Pfam" id="PF00850">
    <property type="entry name" value="Hist_deacetyl"/>
    <property type="match status" value="2"/>
</dbReference>
<evidence type="ECO:0000259" key="35">
    <source>
        <dbReference type="PROSITE" id="PS50271"/>
    </source>
</evidence>
<dbReference type="PROSITE" id="PS50271">
    <property type="entry name" value="ZF_UBP"/>
    <property type="match status" value="1"/>
</dbReference>
<dbReference type="OrthoDB" id="424012at2759"/>
<evidence type="ECO:0000256" key="9">
    <source>
        <dbReference type="ARBA" id="ARBA00007738"/>
    </source>
</evidence>
<evidence type="ECO:0000256" key="28">
    <source>
        <dbReference type="ARBA" id="ARBA00023273"/>
    </source>
</evidence>
<name>A0A7J7JWY2_BUGNE</name>
<dbReference type="EMBL" id="VXIV02001782">
    <property type="protein sequence ID" value="KAF6029866.1"/>
    <property type="molecule type" value="Genomic_DNA"/>
</dbReference>
<dbReference type="GO" id="GO:0051646">
    <property type="term" value="P:mitochondrion localization"/>
    <property type="evidence" value="ECO:0007669"/>
    <property type="project" value="UniProtKB-ARBA"/>
</dbReference>
<keyword evidence="20" id="KW-0862">Zinc</keyword>
<keyword evidence="15" id="KW-0479">Metal-binding</keyword>
<evidence type="ECO:0000256" key="11">
    <source>
        <dbReference type="ARBA" id="ARBA00022490"/>
    </source>
</evidence>
<evidence type="ECO:0000256" key="20">
    <source>
        <dbReference type="ARBA" id="ARBA00022833"/>
    </source>
</evidence>
<evidence type="ECO:0000256" key="8">
    <source>
        <dbReference type="ARBA" id="ARBA00004906"/>
    </source>
</evidence>
<dbReference type="GO" id="GO:0016740">
    <property type="term" value="F:transferase activity"/>
    <property type="evidence" value="ECO:0007669"/>
    <property type="project" value="UniProtKB-KW"/>
</dbReference>
<keyword evidence="14" id="KW-0808">Transferase</keyword>
<evidence type="ECO:0000256" key="22">
    <source>
        <dbReference type="ARBA" id="ARBA00022853"/>
    </source>
</evidence>
<comment type="pathway">
    <text evidence="8">Protein modification; protein ubiquitination.</text>
</comment>
<keyword evidence="23" id="KW-0805">Transcription regulation</keyword>
<dbReference type="GO" id="GO:0016787">
    <property type="term" value="F:hydrolase activity"/>
    <property type="evidence" value="ECO:0007669"/>
    <property type="project" value="UniProtKB-KW"/>
</dbReference>
<keyword evidence="18" id="KW-0833">Ubl conjugation pathway</keyword>
<sequence>MIRQIKRGLFSIFNASSTLHQSMKANSGPQIAAAKGGTTQSPGRSPAARSPASNSGTKPKSSPKPAASGNAGGTSKGTTPKKPATGKPAKPARKVIGEDKFPGLSLQSKTKRPVRTGFMYDEAMLDYKSLHDENFIEAPERISYTYDKCRTQGLVKRCIRLKVAPCSDEDLLSVHDADYVEKMKSSSQMSKEDLISMEHGYDAVCFHQNSMKCARLSAGATIEMLKAVVSDQITNGLAVIRPPGHHATKEGGCGHCYFNNVAIATKHCLDKLGLAKVLIVDWDVHHGQSTQRMFYNDPRVLYISIHRYEHGWFWPNLRESDYDYIGEKKGLGYNVNIPLNKTGMTDGDYLAIFHQIIMPLAMEFNPDAVIVSAGYDCALGCPEGEMKVSPPLFSHLVHMLKSLADGRLALILEGGYHLESLSEGVAYSLRALLDDSCPLIGPSLPPQPEMVNVILNCINQLRPYWKCFLYQNTNYCEKAVNLASADPRGEAPLILEDPAYYELFKYDAQPKEKKDAFTEEIKEIVKAHPTRTTQHRTSYVYDDHMMEHKNVLEPSHPEKPERISWIRDMLEEYGLLKKCIKLASRRATREELNLVHDLKHIEKIKELETTKPREYPAIEATLNSIYIHPKSYSCALMAAGSLLNVVDSVMTDETRNGFAIIRPPGHHAEADIPCGFCFFNNVPIAAKYAQKKYSAKKIMIMDWDVHHGNGTQHMFESDDSVLYISLHRYDNGFFYPGSADANYDKVGKGKGEGFNVNIPFNSKVSPFYYLVNSGPPEGVPGDAEYIAAFQQIVMPICYEGGYRITPGGYAHMTHMLTSLANGRVILALEGGYNLNSISESFSACVDVMLGGTPPRIQDTEPAANAVETIKNVISVHKKYWKSLCCDVTLPYNETEILELKKEKPEETKEKEKKVPSDLDDLGAKLKAMMLELKGSDSETPPTEGSADAPPSASDTAQSAAPSKPSDDDITQLGAAAAVPSPADQGATELFAVTPLSWCAHLEDNQPLTQDLDISVPCMECGHVGENWVCLTCYKVYCSRYVNEHMLFHSIETEHKMVLSYSDLSTWCYGCDSYVHNIELLPMKDSAYRSKFGRPLEGGY</sequence>
<dbReference type="PANTHER" id="PTHR10625">
    <property type="entry name" value="HISTONE DEACETYLASE HDAC1-RELATED"/>
    <property type="match status" value="1"/>
</dbReference>
<dbReference type="GO" id="GO:0000118">
    <property type="term" value="C:histone deacetylase complex"/>
    <property type="evidence" value="ECO:0007669"/>
    <property type="project" value="TreeGrafter"/>
</dbReference>
<evidence type="ECO:0000313" key="36">
    <source>
        <dbReference type="EMBL" id="KAF6029866.1"/>
    </source>
</evidence>
<reference evidence="36" key="1">
    <citation type="submission" date="2020-06" db="EMBL/GenBank/DDBJ databases">
        <title>Draft genome of Bugula neritina, a colonial animal packing powerful symbionts and potential medicines.</title>
        <authorList>
            <person name="Rayko M."/>
        </authorList>
    </citation>
    <scope>NUCLEOTIDE SEQUENCE [LARGE SCALE GENOMIC DNA]</scope>
    <source>
        <strain evidence="36">Kwan_BN1</strain>
    </source>
</reference>
<dbReference type="SMART" id="SM00290">
    <property type="entry name" value="ZnF_UBP"/>
    <property type="match status" value="1"/>
</dbReference>
<keyword evidence="27" id="KW-0539">Nucleus</keyword>
<dbReference type="SUPFAM" id="SSF57850">
    <property type="entry name" value="RING/U-box"/>
    <property type="match status" value="1"/>
</dbReference>
<dbReference type="GO" id="GO:0006950">
    <property type="term" value="P:response to stress"/>
    <property type="evidence" value="ECO:0007669"/>
    <property type="project" value="UniProtKB-ARBA"/>
</dbReference>
<dbReference type="GO" id="GO:0003779">
    <property type="term" value="F:actin binding"/>
    <property type="evidence" value="ECO:0007669"/>
    <property type="project" value="UniProtKB-KW"/>
</dbReference>
<evidence type="ECO:0000256" key="14">
    <source>
        <dbReference type="ARBA" id="ARBA00022679"/>
    </source>
</evidence>
<dbReference type="InterPro" id="IPR000286">
    <property type="entry name" value="HDACs"/>
</dbReference>
<dbReference type="AlphaFoldDB" id="A0A7J7JWY2"/>
<dbReference type="GO" id="GO:0004407">
    <property type="term" value="F:histone deacetylase activity"/>
    <property type="evidence" value="ECO:0007669"/>
    <property type="project" value="TreeGrafter"/>
</dbReference>
<dbReference type="InterPro" id="IPR013083">
    <property type="entry name" value="Znf_RING/FYVE/PHD"/>
</dbReference>
<keyword evidence="21" id="KW-0832">Ubl conjugation</keyword>
<keyword evidence="19" id="KW-0378">Hydrolase</keyword>
<accession>A0A7J7JWY2</accession>
<dbReference type="PANTHER" id="PTHR10625:SF38">
    <property type="entry name" value="HISTONE DEACETYLASE 6, ISOFORM G"/>
    <property type="match status" value="1"/>
</dbReference>
<keyword evidence="16" id="KW-0677">Repeat</keyword>
<evidence type="ECO:0000256" key="1">
    <source>
        <dbReference type="ARBA" id="ARBA00001947"/>
    </source>
</evidence>
<keyword evidence="24" id="KW-0804">Transcription</keyword>
<dbReference type="Proteomes" id="UP000593567">
    <property type="component" value="Unassembled WGS sequence"/>
</dbReference>
<protein>
    <recommendedName>
        <fullName evidence="31">Protein deacetylase HDAC6</fullName>
    </recommendedName>
    <alternativeName>
        <fullName evidence="32">Tubulin-lysine deacetylase HDAC6</fullName>
    </alternativeName>
</protein>
<evidence type="ECO:0000256" key="32">
    <source>
        <dbReference type="ARBA" id="ARBA00082852"/>
    </source>
</evidence>
<evidence type="ECO:0000256" key="13">
    <source>
        <dbReference type="ARBA" id="ARBA00022553"/>
    </source>
</evidence>
<evidence type="ECO:0000256" key="2">
    <source>
        <dbReference type="ARBA" id="ARBA00004120"/>
    </source>
</evidence>
<evidence type="ECO:0000256" key="23">
    <source>
        <dbReference type="ARBA" id="ARBA00023015"/>
    </source>
</evidence>
<evidence type="ECO:0000256" key="25">
    <source>
        <dbReference type="ARBA" id="ARBA00023203"/>
    </source>
</evidence>
<dbReference type="CDD" id="cd10002">
    <property type="entry name" value="HDAC10_HDAC6-dom1"/>
    <property type="match status" value="1"/>
</dbReference>
<evidence type="ECO:0000256" key="5">
    <source>
        <dbReference type="ARBA" id="ARBA00004300"/>
    </source>
</evidence>
<evidence type="ECO:0000256" key="31">
    <source>
        <dbReference type="ARBA" id="ARBA00068733"/>
    </source>
</evidence>
<evidence type="ECO:0000256" key="10">
    <source>
        <dbReference type="ARBA" id="ARBA00022481"/>
    </source>
</evidence>
<dbReference type="PRINTS" id="PR01270">
    <property type="entry name" value="HDASUPER"/>
</dbReference>